<evidence type="ECO:0008006" key="4">
    <source>
        <dbReference type="Google" id="ProtNLM"/>
    </source>
</evidence>
<sequence length="154" mass="16540">MKYISELFSNVFVLTALASWAEAQVLKTIIHAIVNKKFDITRLFGDGGMPSGHSATVTSLAATIGLVKGLDSVEFAIAGIVAVVVCHDASGVRLETGKQSTILNEMQKTLKLLTSQELPEVKLKEFVGHTRAQVAAGIIMGIVNAIIVYNLFLR</sequence>
<evidence type="ECO:0000313" key="3">
    <source>
        <dbReference type="Proteomes" id="UP000186015"/>
    </source>
</evidence>
<keyword evidence="1" id="KW-1133">Transmembrane helix</keyword>
<keyword evidence="1" id="KW-0472">Membrane</keyword>
<dbReference type="CDD" id="cd01610">
    <property type="entry name" value="PAP2_like"/>
    <property type="match status" value="1"/>
</dbReference>
<dbReference type="AlphaFoldDB" id="A0A1H7PF07"/>
<dbReference type="Proteomes" id="UP000186015">
    <property type="component" value="Unassembled WGS sequence"/>
</dbReference>
<proteinExistence type="predicted"/>
<dbReference type="InterPro" id="IPR003832">
    <property type="entry name" value="DUF212"/>
</dbReference>
<dbReference type="PANTHER" id="PTHR31446">
    <property type="entry name" value="ACID PHOSPHATASE/VANADIUM-DEPENDENT HALOPEROXIDASE-RELATED PROTEIN"/>
    <property type="match status" value="1"/>
</dbReference>
<dbReference type="OrthoDB" id="9792681at2"/>
<evidence type="ECO:0000256" key="1">
    <source>
        <dbReference type="SAM" id="Phobius"/>
    </source>
</evidence>
<feature type="transmembrane region" description="Helical" evidence="1">
    <location>
        <begin position="134"/>
        <end position="153"/>
    </location>
</feature>
<organism evidence="2 3">
    <name type="scientific">Ruminococcus albus</name>
    <dbReference type="NCBI Taxonomy" id="1264"/>
    <lineage>
        <taxon>Bacteria</taxon>
        <taxon>Bacillati</taxon>
        <taxon>Bacillota</taxon>
        <taxon>Clostridia</taxon>
        <taxon>Eubacteriales</taxon>
        <taxon>Oscillospiraceae</taxon>
        <taxon>Ruminococcus</taxon>
    </lineage>
</organism>
<dbReference type="PANTHER" id="PTHR31446:SF29">
    <property type="entry name" value="ACID PHOSPHATASE_VANADIUM-DEPENDENT HALOPEROXIDASE-RELATED PROTEIN"/>
    <property type="match status" value="1"/>
</dbReference>
<gene>
    <name evidence="2" type="ORF">SAMN05216469_1218</name>
</gene>
<dbReference type="EMBL" id="FOAT01000021">
    <property type="protein sequence ID" value="SEL34004.1"/>
    <property type="molecule type" value="Genomic_DNA"/>
</dbReference>
<reference evidence="2 3" key="1">
    <citation type="submission" date="2016-10" db="EMBL/GenBank/DDBJ databases">
        <authorList>
            <person name="de Groot N.N."/>
        </authorList>
    </citation>
    <scope>NUCLEOTIDE SEQUENCE [LARGE SCALE GENOMIC DNA]</scope>
    <source>
        <strain evidence="2 3">KH2T6</strain>
    </source>
</reference>
<protein>
    <recommendedName>
        <fullName evidence="4">Divergent PAP2 family protein</fullName>
    </recommendedName>
</protein>
<evidence type="ECO:0000313" key="2">
    <source>
        <dbReference type="EMBL" id="SEL34004.1"/>
    </source>
</evidence>
<keyword evidence="1" id="KW-0812">Transmembrane</keyword>
<name>A0A1H7PF07_RUMAL</name>
<dbReference type="Pfam" id="PF02681">
    <property type="entry name" value="DUF212"/>
    <property type="match status" value="1"/>
</dbReference>
<accession>A0A1H7PF07</accession>